<dbReference type="GO" id="GO:0005576">
    <property type="term" value="C:extracellular region"/>
    <property type="evidence" value="ECO:0007669"/>
    <property type="project" value="UniProtKB-SubCell"/>
</dbReference>
<dbReference type="KEGG" id="vde:111254311"/>
<keyword evidence="5" id="KW-0399">Innate immunity</keyword>
<dbReference type="GO" id="GO:0016020">
    <property type="term" value="C:membrane"/>
    <property type="evidence" value="ECO:0007669"/>
    <property type="project" value="TreeGrafter"/>
</dbReference>
<dbReference type="RefSeq" id="XP_022670747.1">
    <property type="nucleotide sequence ID" value="XM_022815012.1"/>
</dbReference>
<comment type="similarity">
    <text evidence="2">Belongs to the insect defense protein family.</text>
</comment>
<dbReference type="CDD" id="cd08544">
    <property type="entry name" value="Reeler"/>
    <property type="match status" value="1"/>
</dbReference>
<keyword evidence="4" id="KW-0929">Antimicrobial</keyword>
<dbReference type="InParanoid" id="A0A7M7KR62"/>
<dbReference type="Pfam" id="PF02014">
    <property type="entry name" value="Reeler"/>
    <property type="match status" value="1"/>
</dbReference>
<proteinExistence type="inferred from homology"/>
<feature type="chain" id="PRO_5033913656" description="Reelin domain-containing protein" evidence="9">
    <location>
        <begin position="18"/>
        <end position="154"/>
    </location>
</feature>
<dbReference type="AlphaFoldDB" id="A0A7M7KR62"/>
<dbReference type="Gene3D" id="2.60.40.4060">
    <property type="entry name" value="Reeler domain"/>
    <property type="match status" value="1"/>
</dbReference>
<dbReference type="EnsemblMetazoa" id="XM_022815009">
    <property type="protein sequence ID" value="XP_022670744"/>
    <property type="gene ID" value="LOC111254311"/>
</dbReference>
<dbReference type="GO" id="GO:0045087">
    <property type="term" value="P:innate immune response"/>
    <property type="evidence" value="ECO:0007669"/>
    <property type="project" value="UniProtKB-KW"/>
</dbReference>
<dbReference type="EnsemblMetazoa" id="XM_022815010">
    <property type="protein sequence ID" value="XP_022670745"/>
    <property type="gene ID" value="LOC111254311"/>
</dbReference>
<protein>
    <recommendedName>
        <fullName evidence="10">Reelin domain-containing protein</fullName>
    </recommendedName>
</protein>
<feature type="signal peptide" evidence="9">
    <location>
        <begin position="1"/>
        <end position="17"/>
    </location>
</feature>
<dbReference type="InterPro" id="IPR002861">
    <property type="entry name" value="Reeler_dom"/>
</dbReference>
<dbReference type="InterPro" id="IPR042307">
    <property type="entry name" value="Reeler_sf"/>
</dbReference>
<dbReference type="InterPro" id="IPR051237">
    <property type="entry name" value="Ferric-chelate_Red/DefProt"/>
</dbReference>
<evidence type="ECO:0000256" key="5">
    <source>
        <dbReference type="ARBA" id="ARBA00022588"/>
    </source>
</evidence>
<evidence type="ECO:0000313" key="12">
    <source>
        <dbReference type="Proteomes" id="UP000594260"/>
    </source>
</evidence>
<evidence type="ECO:0000259" key="10">
    <source>
        <dbReference type="PROSITE" id="PS51019"/>
    </source>
</evidence>
<accession>A0A7M7KR62</accession>
<evidence type="ECO:0000256" key="2">
    <source>
        <dbReference type="ARBA" id="ARBA00008501"/>
    </source>
</evidence>
<organism evidence="11 12">
    <name type="scientific">Varroa destructor</name>
    <name type="common">Honeybee mite</name>
    <dbReference type="NCBI Taxonomy" id="109461"/>
    <lineage>
        <taxon>Eukaryota</taxon>
        <taxon>Metazoa</taxon>
        <taxon>Ecdysozoa</taxon>
        <taxon>Arthropoda</taxon>
        <taxon>Chelicerata</taxon>
        <taxon>Arachnida</taxon>
        <taxon>Acari</taxon>
        <taxon>Parasitiformes</taxon>
        <taxon>Mesostigmata</taxon>
        <taxon>Gamasina</taxon>
        <taxon>Dermanyssoidea</taxon>
        <taxon>Varroidae</taxon>
        <taxon>Varroa</taxon>
    </lineage>
</organism>
<keyword evidence="8" id="KW-0044">Antibiotic</keyword>
<dbReference type="PANTHER" id="PTHR45828">
    <property type="entry name" value="CYTOCHROME B561/FERRIC REDUCTASE TRANSMEMBRANE"/>
    <property type="match status" value="1"/>
</dbReference>
<dbReference type="EnsemblMetazoa" id="XM_022815011">
    <property type="protein sequence ID" value="XP_022670746"/>
    <property type="gene ID" value="LOC111254311"/>
</dbReference>
<evidence type="ECO:0000256" key="4">
    <source>
        <dbReference type="ARBA" id="ARBA00022529"/>
    </source>
</evidence>
<sequence length="154" mass="16379">MLLYPILCCSMLAAVLAYPSGAPESACQSLMPQHQVSPQTGRSPYGIYVSANAIHSGEPVTVTLQGGTFRGFLIVARDASTGQVINGSWVAFDPQTKVIACGLTHVSNNDKQRASGQWTAPSGLEGRQIIFQGVVVKDINTFWNNLSSAPVSVR</sequence>
<evidence type="ECO:0000256" key="8">
    <source>
        <dbReference type="ARBA" id="ARBA00023022"/>
    </source>
</evidence>
<evidence type="ECO:0000256" key="7">
    <source>
        <dbReference type="ARBA" id="ARBA00022859"/>
    </source>
</evidence>
<reference evidence="11" key="1">
    <citation type="submission" date="2021-01" db="UniProtKB">
        <authorList>
            <consortium name="EnsemblMetazoa"/>
        </authorList>
    </citation>
    <scope>IDENTIFICATION</scope>
</reference>
<evidence type="ECO:0000256" key="9">
    <source>
        <dbReference type="SAM" id="SignalP"/>
    </source>
</evidence>
<feature type="domain" description="Reelin" evidence="10">
    <location>
        <begin position="8"/>
        <end position="154"/>
    </location>
</feature>
<keyword evidence="3" id="KW-0964">Secreted</keyword>
<evidence type="ECO:0000313" key="11">
    <source>
        <dbReference type="EnsemblMetazoa" id="XP_022670746"/>
    </source>
</evidence>
<dbReference type="EnsemblMetazoa" id="XM_022815012">
    <property type="protein sequence ID" value="XP_022670747"/>
    <property type="gene ID" value="LOC111254311"/>
</dbReference>
<keyword evidence="6 9" id="KW-0732">Signal</keyword>
<evidence type="ECO:0000256" key="3">
    <source>
        <dbReference type="ARBA" id="ARBA00022525"/>
    </source>
</evidence>
<dbReference type="RefSeq" id="XP_022670744.1">
    <property type="nucleotide sequence ID" value="XM_022815009.1"/>
</dbReference>
<dbReference type="RefSeq" id="XP_022670745.1">
    <property type="nucleotide sequence ID" value="XM_022815010.1"/>
</dbReference>
<dbReference type="OMA" id="LENFWVG"/>
<evidence type="ECO:0000256" key="1">
    <source>
        <dbReference type="ARBA" id="ARBA00004613"/>
    </source>
</evidence>
<keyword evidence="7" id="KW-0391">Immunity</keyword>
<dbReference type="RefSeq" id="XP_022670746.1">
    <property type="nucleotide sequence ID" value="XM_022815011.1"/>
</dbReference>
<evidence type="ECO:0000256" key="6">
    <source>
        <dbReference type="ARBA" id="ARBA00022729"/>
    </source>
</evidence>
<name>A0A7M7KR62_VARDE</name>
<dbReference type="GeneID" id="111254311"/>
<dbReference type="GO" id="GO:0042742">
    <property type="term" value="P:defense response to bacterium"/>
    <property type="evidence" value="ECO:0007669"/>
    <property type="project" value="UniProtKB-KW"/>
</dbReference>
<dbReference type="OrthoDB" id="2419613at2759"/>
<dbReference type="Proteomes" id="UP000594260">
    <property type="component" value="Unplaced"/>
</dbReference>
<dbReference type="PROSITE" id="PS51019">
    <property type="entry name" value="REELIN"/>
    <property type="match status" value="1"/>
</dbReference>
<dbReference type="PANTHER" id="PTHR45828:SF9">
    <property type="entry name" value="CELL WALL INTEGRITY AND STRESS RESPONSE COMPONENT 4-LIKE-RELATED"/>
    <property type="match status" value="1"/>
</dbReference>
<comment type="subcellular location">
    <subcellularLocation>
        <location evidence="1">Secreted</location>
    </subcellularLocation>
</comment>
<keyword evidence="12" id="KW-1185">Reference proteome</keyword>